<dbReference type="RefSeq" id="WP_122375785.1">
    <property type="nucleotide sequence ID" value="NZ_BMPB01000001.1"/>
</dbReference>
<organism evidence="1 2">
    <name type="scientific">Parabacteroides faecis</name>
    <dbReference type="NCBI Taxonomy" id="1217282"/>
    <lineage>
        <taxon>Bacteria</taxon>
        <taxon>Pseudomonadati</taxon>
        <taxon>Bacteroidota</taxon>
        <taxon>Bacteroidia</taxon>
        <taxon>Bacteroidales</taxon>
        <taxon>Tannerellaceae</taxon>
        <taxon>Parabacteroides</taxon>
    </lineage>
</organism>
<dbReference type="EMBL" id="JACHOC010000003">
    <property type="protein sequence ID" value="MBB4621993.1"/>
    <property type="molecule type" value="Genomic_DNA"/>
</dbReference>
<dbReference type="SUPFAM" id="SSF50969">
    <property type="entry name" value="YVTN repeat-like/Quinoprotein amine dehydrogenase"/>
    <property type="match status" value="1"/>
</dbReference>
<dbReference type="InterPro" id="IPR011042">
    <property type="entry name" value="6-blade_b-propeller_TolB-like"/>
</dbReference>
<dbReference type="PROSITE" id="PS51257">
    <property type="entry name" value="PROKAR_LIPOPROTEIN"/>
    <property type="match status" value="1"/>
</dbReference>
<comment type="caution">
    <text evidence="1">The sequence shown here is derived from an EMBL/GenBank/DDBJ whole genome shotgun (WGS) entry which is preliminary data.</text>
</comment>
<dbReference type="InterPro" id="IPR011044">
    <property type="entry name" value="Quino_amine_DH_bsu"/>
</dbReference>
<dbReference type="Pfam" id="PF17170">
    <property type="entry name" value="DUF5128"/>
    <property type="match status" value="1"/>
</dbReference>
<proteinExistence type="predicted"/>
<dbReference type="Proteomes" id="UP000533637">
    <property type="component" value="Unassembled WGS sequence"/>
</dbReference>
<protein>
    <recommendedName>
        <fullName evidence="3">6-bladed beta-propeller</fullName>
    </recommendedName>
</protein>
<evidence type="ECO:0000313" key="2">
    <source>
        <dbReference type="Proteomes" id="UP000533637"/>
    </source>
</evidence>
<keyword evidence="2" id="KW-1185">Reference proteome</keyword>
<evidence type="ECO:0000313" key="1">
    <source>
        <dbReference type="EMBL" id="MBB4621993.1"/>
    </source>
</evidence>
<reference evidence="1 2" key="1">
    <citation type="submission" date="2020-08" db="EMBL/GenBank/DDBJ databases">
        <title>Genomic Encyclopedia of Type Strains, Phase IV (KMG-IV): sequencing the most valuable type-strain genomes for metagenomic binning, comparative biology and taxonomic classification.</title>
        <authorList>
            <person name="Goeker M."/>
        </authorList>
    </citation>
    <scope>NUCLEOTIDE SEQUENCE [LARGE SCALE GENOMIC DNA]</scope>
    <source>
        <strain evidence="1 2">DSM 102983</strain>
    </source>
</reference>
<sequence>MKKFVFILLSFCFLFSCHQFQNRSIGLVYVVNVDEAQKSDFYSMFDSVAYISLETIDDNEIGQIDRILYYNEKYIITDRLTNRVFIFNDDGKFYSAIDAIGNGPGEYVQITDVAVDKFEDMIKIQDAMQGKIVSYDLDGHFIKETKFPIFPAPMQFCQVNKDKYAFDYQRCSKEKEWQYNLSINSEDFSGKISKYLPYDKSLDVCFSPRVTLQDVNGEILYIPLYSSTVYTIDSSDVKPRYIFDFGNKWVSQEFIDTKWKDALEFRNKLNDVNFVYYFNLLESGSHICAEFMYKENKYHMVIDKETDHLFLQQETEAYKCHYTENPMCCIGNQFVIPLTPFEYNSMIGEDAVQLPDDNNPVLMFATFKKF</sequence>
<name>A0ABR6KKF2_9BACT</name>
<evidence type="ECO:0008006" key="3">
    <source>
        <dbReference type="Google" id="ProtNLM"/>
    </source>
</evidence>
<dbReference type="Gene3D" id="2.120.10.30">
    <property type="entry name" value="TolB, C-terminal domain"/>
    <property type="match status" value="1"/>
</dbReference>
<accession>A0ABR6KKF2</accession>
<gene>
    <name evidence="1" type="ORF">GGQ57_001890</name>
</gene>